<keyword evidence="3" id="KW-1133">Transmembrane helix</keyword>
<evidence type="ECO:0000256" key="2">
    <source>
        <dbReference type="ARBA" id="ARBA00022801"/>
    </source>
</evidence>
<keyword evidence="2" id="KW-0378">Hydrolase</keyword>
<reference evidence="5 6" key="1">
    <citation type="submission" date="2017-11" db="EMBL/GenBank/DDBJ databases">
        <title>Draft genome sequence of Bifidobacterium longum UMA026, isolated from Holstein dairy cow feces.</title>
        <authorList>
            <person name="Albert K."/>
            <person name="Sela D.A."/>
        </authorList>
    </citation>
    <scope>NUCLEOTIDE SEQUENCE [LARGE SCALE GENOMIC DNA]</scope>
    <source>
        <strain evidence="5 6">UMA026</strain>
    </source>
</reference>
<evidence type="ECO:0000313" key="6">
    <source>
        <dbReference type="Proteomes" id="UP000245582"/>
    </source>
</evidence>
<dbReference type="Proteomes" id="UP000245582">
    <property type="component" value="Unassembled WGS sequence"/>
</dbReference>
<keyword evidence="1" id="KW-0479">Metal-binding</keyword>
<dbReference type="GO" id="GO:0003676">
    <property type="term" value="F:nucleic acid binding"/>
    <property type="evidence" value="ECO:0007669"/>
    <property type="project" value="InterPro"/>
</dbReference>
<dbReference type="InterPro" id="IPR014905">
    <property type="entry name" value="HIRAN"/>
</dbReference>
<dbReference type="RefSeq" id="WP_109087540.1">
    <property type="nucleotide sequence ID" value="NZ_PHUM01000003.1"/>
</dbReference>
<accession>A0A2U2RTV2</accession>
<dbReference type="GO" id="GO:0016818">
    <property type="term" value="F:hydrolase activity, acting on acid anhydrides, in phosphorus-containing anhydrides"/>
    <property type="evidence" value="ECO:0007669"/>
    <property type="project" value="InterPro"/>
</dbReference>
<feature type="transmembrane region" description="Helical" evidence="3">
    <location>
        <begin position="6"/>
        <end position="25"/>
    </location>
</feature>
<keyword evidence="3" id="KW-0812">Transmembrane</keyword>
<evidence type="ECO:0000256" key="3">
    <source>
        <dbReference type="SAM" id="Phobius"/>
    </source>
</evidence>
<organism evidence="5 6">
    <name type="scientific">Bifidobacterium longum</name>
    <dbReference type="NCBI Taxonomy" id="216816"/>
    <lineage>
        <taxon>Bacteria</taxon>
        <taxon>Bacillati</taxon>
        <taxon>Actinomycetota</taxon>
        <taxon>Actinomycetes</taxon>
        <taxon>Bifidobacteriales</taxon>
        <taxon>Bifidobacteriaceae</taxon>
        <taxon>Bifidobacterium</taxon>
    </lineage>
</organism>
<evidence type="ECO:0000313" key="5">
    <source>
        <dbReference type="EMBL" id="PWH09302.1"/>
    </source>
</evidence>
<name>A0A2U2RTV2_BIFLN</name>
<protein>
    <recommendedName>
        <fullName evidence="4">HIRAN domain-containing protein</fullName>
    </recommendedName>
</protein>
<dbReference type="AlphaFoldDB" id="A0A2U2RTV2"/>
<keyword evidence="3" id="KW-0472">Membrane</keyword>
<sequence>MKSEIVMAWIILIIIILGIAVAIALSGGKQINADNGNEPGRTTEYDRRLVRDGDTFREVVTEKDARKTNAASKDTPTFSVYMETPYRRKPDPRCLRPVRGLKEYVPIHSSAFLPPEHQLDLVTISGDGNTNLKLALFNGQLVLEAPNGILPNKASGQIYKLGVFTCSLRGGSHYEEALRAADTRPLRPAMLVREPGNQYDRNAVAIHAPNAGLIGYVNKQNAARLAKHMDSGEEYSAMFTCGNAPGAGNGNPVALLIAPTNVMTTIMRNSGLMDNQQIERTETVSMDTNCDLESETPDD</sequence>
<dbReference type="EMBL" id="PHUM01000003">
    <property type="protein sequence ID" value="PWH09302.1"/>
    <property type="molecule type" value="Genomic_DNA"/>
</dbReference>
<evidence type="ECO:0000256" key="1">
    <source>
        <dbReference type="ARBA" id="ARBA00022723"/>
    </source>
</evidence>
<feature type="domain" description="HIRAN" evidence="4">
    <location>
        <begin position="186"/>
        <end position="233"/>
    </location>
</feature>
<gene>
    <name evidence="5" type="ORF">CWE05_03285</name>
</gene>
<evidence type="ECO:0000259" key="4">
    <source>
        <dbReference type="Pfam" id="PF08797"/>
    </source>
</evidence>
<dbReference type="Gene3D" id="3.30.70.2330">
    <property type="match status" value="1"/>
</dbReference>
<dbReference type="Pfam" id="PF08797">
    <property type="entry name" value="HIRAN"/>
    <property type="match status" value="1"/>
</dbReference>
<proteinExistence type="predicted"/>
<comment type="caution">
    <text evidence="5">The sequence shown here is derived from an EMBL/GenBank/DDBJ whole genome shotgun (WGS) entry which is preliminary data.</text>
</comment>
<dbReference type="GO" id="GO:0008270">
    <property type="term" value="F:zinc ion binding"/>
    <property type="evidence" value="ECO:0007669"/>
    <property type="project" value="InterPro"/>
</dbReference>